<accession>A0A2K3L3T9</accession>
<organism evidence="1 2">
    <name type="scientific">Trifolium pratense</name>
    <name type="common">Red clover</name>
    <dbReference type="NCBI Taxonomy" id="57577"/>
    <lineage>
        <taxon>Eukaryota</taxon>
        <taxon>Viridiplantae</taxon>
        <taxon>Streptophyta</taxon>
        <taxon>Embryophyta</taxon>
        <taxon>Tracheophyta</taxon>
        <taxon>Spermatophyta</taxon>
        <taxon>Magnoliopsida</taxon>
        <taxon>eudicotyledons</taxon>
        <taxon>Gunneridae</taxon>
        <taxon>Pentapetalae</taxon>
        <taxon>rosids</taxon>
        <taxon>fabids</taxon>
        <taxon>Fabales</taxon>
        <taxon>Fabaceae</taxon>
        <taxon>Papilionoideae</taxon>
        <taxon>50 kb inversion clade</taxon>
        <taxon>NPAAA clade</taxon>
        <taxon>Hologalegina</taxon>
        <taxon>IRL clade</taxon>
        <taxon>Trifolieae</taxon>
        <taxon>Trifolium</taxon>
    </lineage>
</organism>
<sequence>MPSTLVMVAVRCNQVAIEEDPLIENVTRAKEVTNKVFVEKFPSISTTVVHVELVQVEDARAKELDITQRVDWQHSPKLGIVGSWNDIGDFRHRMYTERKRMQKLLIIRRTVLNHVVVKEEPFYRGGV</sequence>
<reference evidence="1 2" key="2">
    <citation type="journal article" date="2017" name="Front. Plant Sci.">
        <title>Gene Classification and Mining of Molecular Markers Useful in Red Clover (Trifolium pratense) Breeding.</title>
        <authorList>
            <person name="Istvanek J."/>
            <person name="Dluhosova J."/>
            <person name="Dluhos P."/>
            <person name="Patkova L."/>
            <person name="Nedelnik J."/>
            <person name="Repkova J."/>
        </authorList>
    </citation>
    <scope>NUCLEOTIDE SEQUENCE [LARGE SCALE GENOMIC DNA]</scope>
    <source>
        <strain evidence="2">cv. Tatra</strain>
        <tissue evidence="1">Young leaves</tissue>
    </source>
</reference>
<dbReference type="EMBL" id="ASHM01025694">
    <property type="protein sequence ID" value="PNX73207.1"/>
    <property type="molecule type" value="Genomic_DNA"/>
</dbReference>
<dbReference type="Proteomes" id="UP000236291">
    <property type="component" value="Unassembled WGS sequence"/>
</dbReference>
<protein>
    <submittedName>
        <fullName evidence="1">Uncharacterized protein</fullName>
    </submittedName>
</protein>
<proteinExistence type="predicted"/>
<reference evidence="1 2" key="1">
    <citation type="journal article" date="2014" name="Am. J. Bot.">
        <title>Genome assembly and annotation for red clover (Trifolium pratense; Fabaceae).</title>
        <authorList>
            <person name="Istvanek J."/>
            <person name="Jaros M."/>
            <person name="Krenek A."/>
            <person name="Repkova J."/>
        </authorList>
    </citation>
    <scope>NUCLEOTIDE SEQUENCE [LARGE SCALE GENOMIC DNA]</scope>
    <source>
        <strain evidence="2">cv. Tatra</strain>
        <tissue evidence="1">Young leaves</tissue>
    </source>
</reference>
<evidence type="ECO:0000313" key="1">
    <source>
        <dbReference type="EMBL" id="PNX73207.1"/>
    </source>
</evidence>
<name>A0A2K3L3T9_TRIPR</name>
<dbReference type="AlphaFoldDB" id="A0A2K3L3T9"/>
<gene>
    <name evidence="1" type="ORF">L195_g029106</name>
</gene>
<evidence type="ECO:0000313" key="2">
    <source>
        <dbReference type="Proteomes" id="UP000236291"/>
    </source>
</evidence>
<comment type="caution">
    <text evidence="1">The sequence shown here is derived from an EMBL/GenBank/DDBJ whole genome shotgun (WGS) entry which is preliminary data.</text>
</comment>